<accession>A0ABW9P472</accession>
<protein>
    <submittedName>
        <fullName evidence="2">Phage tail tape measure protein</fullName>
    </submittedName>
</protein>
<evidence type="ECO:0000313" key="3">
    <source>
        <dbReference type="Proteomes" id="UP000436655"/>
    </source>
</evidence>
<gene>
    <name evidence="2" type="ORF">FHL03_00660</name>
</gene>
<organism evidence="2 3">
    <name type="scientific">Companilactobacillus mishanensis</name>
    <dbReference type="NCBI Taxonomy" id="2486008"/>
    <lineage>
        <taxon>Bacteria</taxon>
        <taxon>Bacillati</taxon>
        <taxon>Bacillota</taxon>
        <taxon>Bacilli</taxon>
        <taxon>Lactobacillales</taxon>
        <taxon>Lactobacillaceae</taxon>
        <taxon>Companilactobacillus</taxon>
    </lineage>
</organism>
<sequence>MNSLISPTKGASDALGQMGLSTKDFVGQDGKLKSMTDIFGLLNEHTRGMSKQSKVDLFHSIFGTTGQQAGLILADNAKQLGELNKKVEESSKNNYVAKLAEKNSKTGKVALDRLKQAFDSITMTIASNALPAITQIGDKLAKGAGSKEFEKDIQGIGKTVGHLTDNVAAFFGYLGQHHEDVQGIVTSTGKIVGYLAKGAWNTFAGTLKVIGGAFGLVSSNGEKAKDPLHVMNEFVTNLAKHKTAVEVIGGSIAAIWAVNKMSNFALKLNEITGLFSKLSEFLKKSDLPIEASNLADNTATSFNNKLSTKLSSSQMGSNIMAMGKSTMGKFALGMSAVEVGFDVVKAINTKNPKERIQSTGGAIGTTLGLGIGAVLGGPAGAMIGSQLGDQIGKYAAPGIQNVVDHGNFYDKGSKKDLSSREKEAKDSIARLEKARKTTKARMNRMHGSFLYTSDDEKADKAQLQDQKKQIDKYEKQLNGVNKSRKKTPKKLTTKQAIQKVATTHVTKKDINNVKDMVPAIKKYETALGGLKKFLKKNNPNKELTAISKNIKGSTKNWDKLAKPINKIGKAFKTLASFSKSMNKKDAFAALNKDLPKLESTVKKSKLDDYLNKMSKNLKKNKLAEQIKDLDKSIKKSTPNWTKFEKPINKVGKAFDTLNKFLKSYGKSNPFGKLEKDFTSLTKTLNKTNIGTVLKKQIDTANKATKSNTFASNFNKSTKSIEKSLKSFDRTFQKNWNNVWKSANSNLKNRMSTIVKTFNNDTNKLKSREKNFTNSFMSEWKSWLNKVVNSFKGGFNQLPGIASKSMSSVISKINKGIGGVNTVISAFGGKKLGMAKYATGTSGAPGGLAVVGEEGYELAYDKSNGIYPVGTKGEEIRYLSPETSILPHHLSENFMSMVNSLPHHANGKGDAENDMMSYLLDHLDDIKKNPLKLLKKEFFNKTKFDGSQFERKFGTALSNGFLKAISAPFKKQLENMDFSMGGNYDPKMIMAAAAMMKVSPSASFIKMLQSVIQSESGGRNVIQQIHDVNSGGNEARGILQYTPPTFNYYAVKGHHNIMNPFDQLLAFFNNSAWQSSIGPTSIWGVSKIDWLHSGPQGHRRRMANGGFVSSETKAIVGEAGPEVVIPLNRKQRALDLMVKANQYMNGGQSTPNTENKNNELNDTMQSQLMATQEQNSLLKNILSAIGSSNGNGGSGMDSFLQQMAGSKRMHDFQAGY</sequence>
<dbReference type="EMBL" id="VDFN01000001">
    <property type="protein sequence ID" value="MQS43988.1"/>
    <property type="molecule type" value="Genomic_DNA"/>
</dbReference>
<name>A0ABW9P472_9LACO</name>
<keyword evidence="1" id="KW-0175">Coiled coil</keyword>
<comment type="caution">
    <text evidence="2">The sequence shown here is derived from an EMBL/GenBank/DDBJ whole genome shotgun (WGS) entry which is preliminary data.</text>
</comment>
<reference evidence="2 3" key="1">
    <citation type="journal article" date="2019" name="Syst. Appl. Microbiol.">
        <title>Polyphasic characterization of two novel Lactobacillus spp. isolated from blown salami packages: Description of Lactobacillus halodurans sp. nov. and Lactobacillus salsicarnum sp. nov.</title>
        <authorList>
            <person name="Schuster J.A."/>
            <person name="Klingl A."/>
            <person name="Vogel R.F."/>
            <person name="Ehrmann M.A."/>
        </authorList>
    </citation>
    <scope>NUCLEOTIDE SEQUENCE [LARGE SCALE GENOMIC DNA]</scope>
    <source>
        <strain evidence="2 3">TMW 1.2098</strain>
    </source>
</reference>
<keyword evidence="3" id="KW-1185">Reference proteome</keyword>
<dbReference type="NCBIfam" id="TIGR01760">
    <property type="entry name" value="tape_meas_TP901"/>
    <property type="match status" value="1"/>
</dbReference>
<evidence type="ECO:0000313" key="2">
    <source>
        <dbReference type="EMBL" id="MQS43988.1"/>
    </source>
</evidence>
<dbReference type="InterPro" id="IPR010090">
    <property type="entry name" value="Phage_tape_meas"/>
</dbReference>
<dbReference type="CDD" id="cd13402">
    <property type="entry name" value="LT_TF-like"/>
    <property type="match status" value="1"/>
</dbReference>
<proteinExistence type="predicted"/>
<dbReference type="Proteomes" id="UP000436655">
    <property type="component" value="Unassembled WGS sequence"/>
</dbReference>
<feature type="coiled-coil region" evidence="1">
    <location>
        <begin position="414"/>
        <end position="483"/>
    </location>
</feature>
<evidence type="ECO:0000256" key="1">
    <source>
        <dbReference type="SAM" id="Coils"/>
    </source>
</evidence>